<accession>A0A1M4YXH8</accession>
<dbReference type="Proteomes" id="UP000184048">
    <property type="component" value="Unassembled WGS sequence"/>
</dbReference>
<dbReference type="CDD" id="cd02440">
    <property type="entry name" value="AdoMet_MTases"/>
    <property type="match status" value="1"/>
</dbReference>
<dbReference type="OrthoDB" id="9765084at2"/>
<name>A0A1M4YXH8_9BACT</name>
<organism evidence="1 2">
    <name type="scientific">Flavisolibacter ginsengisoli DSM 18119</name>
    <dbReference type="NCBI Taxonomy" id="1121884"/>
    <lineage>
        <taxon>Bacteria</taxon>
        <taxon>Pseudomonadati</taxon>
        <taxon>Bacteroidota</taxon>
        <taxon>Chitinophagia</taxon>
        <taxon>Chitinophagales</taxon>
        <taxon>Chitinophagaceae</taxon>
        <taxon>Flavisolibacter</taxon>
    </lineage>
</organism>
<dbReference type="InterPro" id="IPR029063">
    <property type="entry name" value="SAM-dependent_MTases_sf"/>
</dbReference>
<reference evidence="1 2" key="1">
    <citation type="submission" date="2016-11" db="EMBL/GenBank/DDBJ databases">
        <authorList>
            <person name="Jaros S."/>
            <person name="Januszkiewicz K."/>
            <person name="Wedrychowicz H."/>
        </authorList>
    </citation>
    <scope>NUCLEOTIDE SEQUENCE [LARGE SCALE GENOMIC DNA]</scope>
    <source>
        <strain evidence="1 2">DSM 18119</strain>
    </source>
</reference>
<evidence type="ECO:0008006" key="3">
    <source>
        <dbReference type="Google" id="ProtNLM"/>
    </source>
</evidence>
<dbReference type="STRING" id="1121884.SAMN02745131_01803"/>
<gene>
    <name evidence="1" type="ORF">SAMN02745131_01803</name>
</gene>
<proteinExistence type="predicted"/>
<keyword evidence="2" id="KW-1185">Reference proteome</keyword>
<dbReference type="AlphaFoldDB" id="A0A1M4YXH8"/>
<evidence type="ECO:0000313" key="2">
    <source>
        <dbReference type="Proteomes" id="UP000184048"/>
    </source>
</evidence>
<dbReference type="Gene3D" id="3.40.50.150">
    <property type="entry name" value="Vaccinia Virus protein VP39"/>
    <property type="match status" value="1"/>
</dbReference>
<dbReference type="SUPFAM" id="SSF53335">
    <property type="entry name" value="S-adenosyl-L-methionine-dependent methyltransferases"/>
    <property type="match status" value="1"/>
</dbReference>
<dbReference type="EMBL" id="FQUU01000006">
    <property type="protein sequence ID" value="SHF10524.1"/>
    <property type="molecule type" value="Genomic_DNA"/>
</dbReference>
<sequence>MPVSKIHPASFRDPSGFIFKANDGILYRQVNKNFQKDFDEFKSCGLYDVLVSNKILIPHQQIDENLTGSEDYYTTLKPILIPFISYTYEWSFDMLKEAALLTLQAAKEAMKFNMMLKDASSYNVQWFDGKMIFIDTLSFEKWDTTKPWVAYRQFCEHFLAPLALMHYLQIPFQNLLLSYPDGIPLSLVKKLLPFRSRFNLNTYLHLHLHAAYSSKPSTKSEKTIAFSKTKQENLILSLEQSIQSFSLNAISGVWSGYYNEAREREDYLIEKKKIIQSWLSSLSIKSAIDIGANEGEFSLLLAGNNISTISVDFDHYSINQLYRKIKESNVLNCTPLIIDFSNPSPAIGLNNEEHSSFLERIKVDLVMALAVVHHLAIGKNIPLEKIGKILSAMGKYLIIEFVPKEDEKVELMLNSGARIYHEYSEEKFLRAFGEYFSILKKEYISDTKRTIYLMHKHEL</sequence>
<dbReference type="RefSeq" id="WP_072835008.1">
    <property type="nucleotide sequence ID" value="NZ_FQUU01000006.1"/>
</dbReference>
<evidence type="ECO:0000313" key="1">
    <source>
        <dbReference type="EMBL" id="SHF10524.1"/>
    </source>
</evidence>
<protein>
    <recommendedName>
        <fullName evidence="3">Methyltransferase domain-containing protein</fullName>
    </recommendedName>
</protein>